<dbReference type="SUPFAM" id="SSF55797">
    <property type="entry name" value="PR-1-like"/>
    <property type="match status" value="1"/>
</dbReference>
<accession>A0A2G5TBS6</accession>
<keyword evidence="1" id="KW-0732">Signal</keyword>
<evidence type="ECO:0000256" key="1">
    <source>
        <dbReference type="SAM" id="SignalP"/>
    </source>
</evidence>
<dbReference type="AlphaFoldDB" id="A0A2G5TBS6"/>
<dbReference type="InterPro" id="IPR014044">
    <property type="entry name" value="CAP_dom"/>
</dbReference>
<dbReference type="Gene3D" id="3.40.33.10">
    <property type="entry name" value="CAP"/>
    <property type="match status" value="1"/>
</dbReference>
<dbReference type="Pfam" id="PF00188">
    <property type="entry name" value="CAP"/>
    <property type="match status" value="1"/>
</dbReference>
<feature type="chain" id="PRO_5013747681" description="SCP domain-containing protein" evidence="1">
    <location>
        <begin position="17"/>
        <end position="211"/>
    </location>
</feature>
<dbReference type="PANTHER" id="PTHR10334">
    <property type="entry name" value="CYSTEINE-RICH SECRETORY PROTEIN-RELATED"/>
    <property type="match status" value="1"/>
</dbReference>
<dbReference type="FunFam" id="3.40.33.10:FF:000013">
    <property type="entry name" value="SCP-Like extracellular protein"/>
    <property type="match status" value="1"/>
</dbReference>
<proteinExistence type="predicted"/>
<dbReference type="InterPro" id="IPR035940">
    <property type="entry name" value="CAP_sf"/>
</dbReference>
<feature type="signal peptide" evidence="1">
    <location>
        <begin position="1"/>
        <end position="16"/>
    </location>
</feature>
<reference evidence="4" key="1">
    <citation type="submission" date="2017-10" db="EMBL/GenBank/DDBJ databases">
        <title>Rapid genome shrinkage in a self-fertile nematode reveals novel sperm competition proteins.</title>
        <authorList>
            <person name="Yin D."/>
            <person name="Schwarz E.M."/>
            <person name="Thomas C.G."/>
            <person name="Felde R.L."/>
            <person name="Korf I.F."/>
            <person name="Cutter A.D."/>
            <person name="Schartner C.M."/>
            <person name="Ralston E.J."/>
            <person name="Meyer B.J."/>
            <person name="Haag E.S."/>
        </authorList>
    </citation>
    <scope>NUCLEOTIDE SEQUENCE [LARGE SCALE GENOMIC DNA]</scope>
    <source>
        <strain evidence="4">JU1422</strain>
    </source>
</reference>
<keyword evidence="4" id="KW-1185">Reference proteome</keyword>
<dbReference type="EMBL" id="PDUG01000005">
    <property type="protein sequence ID" value="PIC24698.1"/>
    <property type="molecule type" value="Genomic_DNA"/>
</dbReference>
<gene>
    <name evidence="3" type="primary">Cnig_chr_V.g17923</name>
    <name evidence="3" type="ORF">B9Z55_017923</name>
</gene>
<feature type="domain" description="SCP" evidence="2">
    <location>
        <begin position="25"/>
        <end position="179"/>
    </location>
</feature>
<dbReference type="PRINTS" id="PR00837">
    <property type="entry name" value="V5TPXLIKE"/>
</dbReference>
<name>A0A2G5TBS6_9PELO</name>
<comment type="caution">
    <text evidence="3">The sequence shown here is derived from an EMBL/GenBank/DDBJ whole genome shotgun (WGS) entry which is preliminary data.</text>
</comment>
<dbReference type="SMART" id="SM00198">
    <property type="entry name" value="SCP"/>
    <property type="match status" value="1"/>
</dbReference>
<evidence type="ECO:0000313" key="4">
    <source>
        <dbReference type="Proteomes" id="UP000230233"/>
    </source>
</evidence>
<dbReference type="OrthoDB" id="5874910at2759"/>
<sequence length="211" mass="23329">MKTIFLSLALIGCCAAFSFFIPYVEVLDHHNKMRSSIAKGMFVANGTKLPPGANILKLKWDYDLEFGAQNYTHQCPKNVSNAAEFGENIYYTMIEEIDDFQTSGCDLQIQCSSIWTSIILTNATFNAGIETATQMAWAKSGLIGCGVHPCRVDARSESNEEMIRMVMVCHYKERGNVLTEEIYKEGPTCSACPPPTTCEPASGLCVRVKTI</sequence>
<organism evidence="3 4">
    <name type="scientific">Caenorhabditis nigoni</name>
    <dbReference type="NCBI Taxonomy" id="1611254"/>
    <lineage>
        <taxon>Eukaryota</taxon>
        <taxon>Metazoa</taxon>
        <taxon>Ecdysozoa</taxon>
        <taxon>Nematoda</taxon>
        <taxon>Chromadorea</taxon>
        <taxon>Rhabditida</taxon>
        <taxon>Rhabditina</taxon>
        <taxon>Rhabditomorpha</taxon>
        <taxon>Rhabditoidea</taxon>
        <taxon>Rhabditidae</taxon>
        <taxon>Peloderinae</taxon>
        <taxon>Caenorhabditis</taxon>
    </lineage>
</organism>
<evidence type="ECO:0000313" key="3">
    <source>
        <dbReference type="EMBL" id="PIC24698.1"/>
    </source>
</evidence>
<dbReference type="CDD" id="cd05380">
    <property type="entry name" value="CAP_euk"/>
    <property type="match status" value="1"/>
</dbReference>
<dbReference type="STRING" id="1611254.A0A2G5TBS6"/>
<dbReference type="InterPro" id="IPR001283">
    <property type="entry name" value="CRISP-related"/>
</dbReference>
<dbReference type="Proteomes" id="UP000230233">
    <property type="component" value="Chromosome V"/>
</dbReference>
<evidence type="ECO:0000259" key="2">
    <source>
        <dbReference type="SMART" id="SM00198"/>
    </source>
</evidence>
<protein>
    <recommendedName>
        <fullName evidence="2">SCP domain-containing protein</fullName>
    </recommendedName>
</protein>